<evidence type="ECO:0000313" key="6">
    <source>
        <dbReference type="Proteomes" id="UP000076408"/>
    </source>
</evidence>
<dbReference type="GO" id="GO:0031012">
    <property type="term" value="C:extracellular matrix"/>
    <property type="evidence" value="ECO:0007669"/>
    <property type="project" value="TreeGrafter"/>
</dbReference>
<keyword evidence="2" id="KW-0677">Repeat</keyword>
<dbReference type="InterPro" id="IPR008160">
    <property type="entry name" value="Collagen"/>
</dbReference>
<dbReference type="Pfam" id="PF01391">
    <property type="entry name" value="Collagen"/>
    <property type="match status" value="1"/>
</dbReference>
<proteinExistence type="predicted"/>
<evidence type="ECO:0000256" key="1">
    <source>
        <dbReference type="ARBA" id="ARBA00022525"/>
    </source>
</evidence>
<dbReference type="Gene3D" id="2.60.120.200">
    <property type="match status" value="1"/>
</dbReference>
<feature type="compositionally biased region" description="Low complexity" evidence="3">
    <location>
        <begin position="277"/>
        <end position="302"/>
    </location>
</feature>
<dbReference type="VEuPathDB" id="VectorBase:ASTE010762"/>
<dbReference type="PANTHER" id="PTHR24023:SF1082">
    <property type="entry name" value="COLLAGEN TRIPLE HELIX REPEAT"/>
    <property type="match status" value="1"/>
</dbReference>
<dbReference type="GO" id="GO:0005615">
    <property type="term" value="C:extracellular space"/>
    <property type="evidence" value="ECO:0007669"/>
    <property type="project" value="TreeGrafter"/>
</dbReference>
<feature type="compositionally biased region" description="Low complexity" evidence="3">
    <location>
        <begin position="309"/>
        <end position="338"/>
    </location>
</feature>
<feature type="compositionally biased region" description="Basic and acidic residues" evidence="3">
    <location>
        <begin position="785"/>
        <end position="812"/>
    </location>
</feature>
<dbReference type="VEuPathDB" id="VectorBase:ASTEI20_041890"/>
<dbReference type="InterPro" id="IPR050149">
    <property type="entry name" value="Collagen_superfamily"/>
</dbReference>
<organism evidence="5 6">
    <name type="scientific">Anopheles stephensi</name>
    <name type="common">Indo-Pakistan malaria mosquito</name>
    <dbReference type="NCBI Taxonomy" id="30069"/>
    <lineage>
        <taxon>Eukaryota</taxon>
        <taxon>Metazoa</taxon>
        <taxon>Ecdysozoa</taxon>
        <taxon>Arthropoda</taxon>
        <taxon>Hexapoda</taxon>
        <taxon>Insecta</taxon>
        <taxon>Pterygota</taxon>
        <taxon>Neoptera</taxon>
        <taxon>Endopterygota</taxon>
        <taxon>Diptera</taxon>
        <taxon>Nematocera</taxon>
        <taxon>Culicoidea</taxon>
        <taxon>Culicidae</taxon>
        <taxon>Anophelinae</taxon>
        <taxon>Anopheles</taxon>
    </lineage>
</organism>
<feature type="domain" description="Thrombospondin-like N-terminal" evidence="4">
    <location>
        <begin position="7"/>
        <end position="202"/>
    </location>
</feature>
<feature type="region of interest" description="Disordered" evidence="3">
    <location>
        <begin position="549"/>
        <end position="935"/>
    </location>
</feature>
<feature type="region of interest" description="Disordered" evidence="3">
    <location>
        <begin position="390"/>
        <end position="435"/>
    </location>
</feature>
<dbReference type="InterPro" id="IPR013320">
    <property type="entry name" value="ConA-like_dom_sf"/>
</dbReference>
<dbReference type="STRING" id="30069.A0A182Y5N5"/>
<keyword evidence="1" id="KW-0964">Secreted</keyword>
<evidence type="ECO:0000313" key="5">
    <source>
        <dbReference type="EnsemblMetazoa" id="ASTEI03771-PA"/>
    </source>
</evidence>
<keyword evidence="6" id="KW-1185">Reference proteome</keyword>
<evidence type="ECO:0000259" key="4">
    <source>
        <dbReference type="SMART" id="SM00210"/>
    </source>
</evidence>
<dbReference type="OMA" id="YNICTRY"/>
<feature type="compositionally biased region" description="Low complexity" evidence="3">
    <location>
        <begin position="398"/>
        <end position="416"/>
    </location>
</feature>
<feature type="region of interest" description="Disordered" evidence="3">
    <location>
        <begin position="479"/>
        <end position="533"/>
    </location>
</feature>
<protein>
    <submittedName>
        <fullName evidence="5">LAM_G_DOMAIN domain-containing protein</fullName>
    </submittedName>
</protein>
<dbReference type="EnsemblMetazoa" id="ASTEI03771-RA">
    <property type="protein sequence ID" value="ASTEI03771-PA"/>
    <property type="gene ID" value="ASTEI03771"/>
</dbReference>
<dbReference type="AlphaFoldDB" id="A0A182Y5N5"/>
<feature type="compositionally biased region" description="Low complexity" evidence="3">
    <location>
        <begin position="247"/>
        <end position="267"/>
    </location>
</feature>
<accession>A0A182Y5N5</accession>
<dbReference type="Proteomes" id="UP000076408">
    <property type="component" value="Unassembled WGS sequence"/>
</dbReference>
<dbReference type="SMART" id="SM00210">
    <property type="entry name" value="TSPN"/>
    <property type="match status" value="1"/>
</dbReference>
<sequence>MTWTNGLVDMIDQFGMPSLPSGISPTTGMCNGTRNQYQPHPEPAYNLNQDTVLSIPTITSFPAGFPIDFSLLVTLRASPNLERAPLFAVYSSDSDEILMLMVGRDVALYYYDGNPEDDEQDQYQNMISFGVSIDDGRWHRLGLSIKGNSVTLILDCSTQITRPLNRRDGVQLATDGLILTGLQLNEENGFFTRHGGEFEASTKLINHFTFYQGDLQLFMIANTPDEAYNICTRYAPDCPGGSGSATGSGSSSTVSRTVTIQSTRTVSNGTAGGGGTVSRTQTSSSSSSSSGGRASSQAAGASIRDQVLRESVSVAGEASAGSSRGRQAASASSSSGGRDFADLYGDGEGLEVIGDDDDYYNNLEFGGDLSRVAAAPGAYDQLRPGVLPLPDPEYDASAGGEPRPTGAGGPPTTRPRVNTANRTQTDPAAGYGPEFEEDEVTKPLCFGKFGEHPNVLLLLLKDRRVGFPAQSTVTIVGGVKTIRGPRGPPGDPGPKGEPGRDGLNGQSGPSGPPGHVFMMPLTSAGNEKGPDSQAEALRQMLSQHMTAMRGADGPMGLTGVPGAVGPPGPEGTKGEPGDVGEPGPIGPRGGVGAKGREGRRGRSGRDGERGATGLQGVKGEQGPIGLPGFPGEKGERGRQGSVGEKGTQGHDGAQGEDGPPGLPGLPGELGPRGFSGPRGFPGPSGNPGLPGSEGIPGSKGNPGPQGQPGAPGQTGSPGPVGPPGPQGNLGPPGIPGPHGKPGLPGLPGADGPPGRDGNPGIAGPKGDVGPQGVQGPIGFPGNRGPKGDDGERGTAGDKGEKGELGHDGDKGDMGPPGERGHPGVTGAPGSEGPEGPKGFEGPRGETGMMGLTGDKGKQGVQGFPGYPGPPGDKGDKGSFGMAGLPGEKGERGNTGLQGERGEVGPRVRVVGEAQMELPDQKAIPASQDLPEHRVK</sequence>
<feature type="compositionally biased region" description="Low complexity" evidence="3">
    <location>
        <begin position="740"/>
        <end position="749"/>
    </location>
</feature>
<feature type="compositionally biased region" description="Low complexity" evidence="3">
    <location>
        <begin position="665"/>
        <end position="717"/>
    </location>
</feature>
<dbReference type="PANTHER" id="PTHR24023">
    <property type="entry name" value="COLLAGEN ALPHA"/>
    <property type="match status" value="1"/>
</dbReference>
<reference evidence="5" key="2">
    <citation type="submission" date="2020-05" db="UniProtKB">
        <authorList>
            <consortium name="EnsemblMetazoa"/>
        </authorList>
    </citation>
    <scope>IDENTIFICATION</scope>
    <source>
        <strain evidence="5">Indian</strain>
    </source>
</reference>
<evidence type="ECO:0000256" key="2">
    <source>
        <dbReference type="ARBA" id="ARBA00022737"/>
    </source>
</evidence>
<evidence type="ECO:0000256" key="3">
    <source>
        <dbReference type="SAM" id="MobiDB-lite"/>
    </source>
</evidence>
<feature type="region of interest" description="Disordered" evidence="3">
    <location>
        <begin position="240"/>
        <end position="342"/>
    </location>
</feature>
<name>A0A182Y5N5_ANOST</name>
<dbReference type="InterPro" id="IPR048287">
    <property type="entry name" value="TSPN-like_N"/>
</dbReference>
<feature type="compositionally biased region" description="Basic and acidic residues" evidence="3">
    <location>
        <begin position="594"/>
        <end position="609"/>
    </location>
</feature>
<reference evidence="6" key="1">
    <citation type="journal article" date="2014" name="Genome Biol.">
        <title>Genome analysis of a major urban malaria vector mosquito, Anopheles stephensi.</title>
        <authorList>
            <person name="Jiang X."/>
            <person name="Peery A."/>
            <person name="Hall A.B."/>
            <person name="Sharma A."/>
            <person name="Chen X.G."/>
            <person name="Waterhouse R.M."/>
            <person name="Komissarov A."/>
            <person name="Riehle M.M."/>
            <person name="Shouche Y."/>
            <person name="Sharakhova M.V."/>
            <person name="Lawson D."/>
            <person name="Pakpour N."/>
            <person name="Arensburger P."/>
            <person name="Davidson V.L."/>
            <person name="Eiglmeier K."/>
            <person name="Emrich S."/>
            <person name="George P."/>
            <person name="Kennedy R.C."/>
            <person name="Mane S.P."/>
            <person name="Maslen G."/>
            <person name="Oringanje C."/>
            <person name="Qi Y."/>
            <person name="Settlage R."/>
            <person name="Tojo M."/>
            <person name="Tubio J.M."/>
            <person name="Unger M.F."/>
            <person name="Wang B."/>
            <person name="Vernick K.D."/>
            <person name="Ribeiro J.M."/>
            <person name="James A.A."/>
            <person name="Michel K."/>
            <person name="Riehle M.A."/>
            <person name="Luckhart S."/>
            <person name="Sharakhov I.V."/>
            <person name="Tu Z."/>
        </authorList>
    </citation>
    <scope>NUCLEOTIDE SEQUENCE [LARGE SCALE GENOMIC DNA]</scope>
    <source>
        <strain evidence="6">Indian</strain>
    </source>
</reference>
<dbReference type="SUPFAM" id="SSF49899">
    <property type="entry name" value="Concanavalin A-like lectins/glucanases"/>
    <property type="match status" value="1"/>
</dbReference>
<dbReference type="VEuPathDB" id="VectorBase:ASTEI03771"/>